<evidence type="ECO:0000313" key="1">
    <source>
        <dbReference type="EMBL" id="SBT01010.1"/>
    </source>
</evidence>
<dbReference type="Proteomes" id="UP000078597">
    <property type="component" value="Unassembled WGS sequence"/>
</dbReference>
<sequence>MEVLEECRNEEWENNKEECLKICIDEFTKKEYNAYSNLTNDDLITENIKSSNDIEKKNILWNKWAERHRYLFAKLKKEDWYNNLKNEWKKELAYIQGIEELKKKSSNENRKIPFLEIEKDLWKQWISENCNIIEQYMEQKWLKVLTEKLQSISEECVSEETINYISLINIEELQNKENYKELYKYIKKKLLTKQ</sequence>
<dbReference type="EMBL" id="FLQW01006768">
    <property type="protein sequence ID" value="SBT01010.1"/>
    <property type="molecule type" value="Genomic_DNA"/>
</dbReference>
<evidence type="ECO:0000313" key="2">
    <source>
        <dbReference type="Proteomes" id="UP000078597"/>
    </source>
</evidence>
<organism evidence="1 2">
    <name type="scientific">Plasmodium malariae</name>
    <dbReference type="NCBI Taxonomy" id="5858"/>
    <lineage>
        <taxon>Eukaryota</taxon>
        <taxon>Sar</taxon>
        <taxon>Alveolata</taxon>
        <taxon>Apicomplexa</taxon>
        <taxon>Aconoidasida</taxon>
        <taxon>Haemosporida</taxon>
        <taxon>Plasmodiidae</taxon>
        <taxon>Plasmodium</taxon>
        <taxon>Plasmodium (Plasmodium)</taxon>
    </lineage>
</organism>
<name>A0A1A8XB10_PLAMA</name>
<protein>
    <submittedName>
        <fullName evidence="1">STP1 protein</fullName>
    </submittedName>
</protein>
<proteinExistence type="predicted"/>
<accession>A0A1A8XB10</accession>
<gene>
    <name evidence="1" type="ORF">PMALA_079310</name>
</gene>
<reference evidence="2" key="1">
    <citation type="submission" date="2016-05" db="EMBL/GenBank/DDBJ databases">
        <authorList>
            <person name="Naeem Raeece"/>
        </authorList>
    </citation>
    <scope>NUCLEOTIDE SEQUENCE [LARGE SCALE GENOMIC DNA]</scope>
</reference>
<dbReference type="AlphaFoldDB" id="A0A1A8XB10"/>